<evidence type="ECO:0008006" key="4">
    <source>
        <dbReference type="Google" id="ProtNLM"/>
    </source>
</evidence>
<comment type="caution">
    <text evidence="2">The sequence shown here is derived from an EMBL/GenBank/DDBJ whole genome shotgun (WGS) entry which is preliminary data.</text>
</comment>
<feature type="signal peptide" evidence="1">
    <location>
        <begin position="1"/>
        <end position="27"/>
    </location>
</feature>
<organism evidence="2 3">
    <name type="scientific">Castanea mollissima</name>
    <name type="common">Chinese chestnut</name>
    <dbReference type="NCBI Taxonomy" id="60419"/>
    <lineage>
        <taxon>Eukaryota</taxon>
        <taxon>Viridiplantae</taxon>
        <taxon>Streptophyta</taxon>
        <taxon>Embryophyta</taxon>
        <taxon>Tracheophyta</taxon>
        <taxon>Spermatophyta</taxon>
        <taxon>Magnoliopsida</taxon>
        <taxon>eudicotyledons</taxon>
        <taxon>Gunneridae</taxon>
        <taxon>Pentapetalae</taxon>
        <taxon>rosids</taxon>
        <taxon>fabids</taxon>
        <taxon>Fagales</taxon>
        <taxon>Fagaceae</taxon>
        <taxon>Castanea</taxon>
    </lineage>
</organism>
<dbReference type="AlphaFoldDB" id="A0A8J4QXH6"/>
<evidence type="ECO:0000313" key="2">
    <source>
        <dbReference type="EMBL" id="KAF3957410.1"/>
    </source>
</evidence>
<protein>
    <recommendedName>
        <fullName evidence="4">Pectinesterase inhibitor domain-containing protein</fullName>
    </recommendedName>
</protein>
<dbReference type="EMBL" id="JRKL02002830">
    <property type="protein sequence ID" value="KAF3957410.1"/>
    <property type="molecule type" value="Genomic_DNA"/>
</dbReference>
<feature type="chain" id="PRO_5035255274" description="Pectinesterase inhibitor domain-containing protein" evidence="1">
    <location>
        <begin position="28"/>
        <end position="151"/>
    </location>
</feature>
<dbReference type="CDD" id="cd15799">
    <property type="entry name" value="PMEI-like_4"/>
    <property type="match status" value="1"/>
</dbReference>
<name>A0A8J4QXH6_9ROSI</name>
<evidence type="ECO:0000313" key="3">
    <source>
        <dbReference type="Proteomes" id="UP000737018"/>
    </source>
</evidence>
<feature type="non-terminal residue" evidence="2">
    <location>
        <position position="1"/>
    </location>
</feature>
<accession>A0A8J4QXH6</accession>
<keyword evidence="3" id="KW-1185">Reference proteome</keyword>
<dbReference type="OrthoDB" id="1739878at2759"/>
<evidence type="ECO:0000256" key="1">
    <source>
        <dbReference type="SAM" id="SignalP"/>
    </source>
</evidence>
<reference evidence="2" key="1">
    <citation type="submission" date="2020-03" db="EMBL/GenBank/DDBJ databases">
        <title>Castanea mollissima Vanexum genome sequencing.</title>
        <authorList>
            <person name="Staton M."/>
        </authorList>
    </citation>
    <scope>NUCLEOTIDE SEQUENCE</scope>
    <source>
        <tissue evidence="2">Leaf</tissue>
    </source>
</reference>
<keyword evidence="1" id="KW-0732">Signal</keyword>
<sequence length="151" mass="16378">MVSSFTTMMLMIMIMWMCLCTTPFGDASSGEDFSVSECLKVPTSEFLSSVKTTIDAVQTVVSIISPFTNLFGDLRVSNAIADCLDLLDFSADELALSLSASQNPKGNHNSTGDLSFRVSIIDDLDNSVTEAVDRVSDLFGPKCSQNLEFHL</sequence>
<gene>
    <name evidence="2" type="ORF">CMV_017573</name>
</gene>
<proteinExistence type="predicted"/>
<dbReference type="Proteomes" id="UP000737018">
    <property type="component" value="Unassembled WGS sequence"/>
</dbReference>